<dbReference type="GO" id="GO:0005886">
    <property type="term" value="C:plasma membrane"/>
    <property type="evidence" value="ECO:0007669"/>
    <property type="project" value="UniProtKB-SubCell"/>
</dbReference>
<feature type="region of interest" description="Disordered" evidence="7">
    <location>
        <begin position="147"/>
        <end position="168"/>
    </location>
</feature>
<dbReference type="OrthoDB" id="1682423at2"/>
<gene>
    <name evidence="10" type="ORF">DLM86_16140</name>
</gene>
<evidence type="ECO:0000259" key="9">
    <source>
        <dbReference type="Pfam" id="PF04239"/>
    </source>
</evidence>
<dbReference type="InterPro" id="IPR023090">
    <property type="entry name" value="UPF0702_alpha/beta_dom_sf"/>
</dbReference>
<evidence type="ECO:0000313" key="11">
    <source>
        <dbReference type="Proteomes" id="UP000247476"/>
    </source>
</evidence>
<dbReference type="InterPro" id="IPR007353">
    <property type="entry name" value="DUF421"/>
</dbReference>
<evidence type="ECO:0000256" key="1">
    <source>
        <dbReference type="ARBA" id="ARBA00004651"/>
    </source>
</evidence>
<evidence type="ECO:0000256" key="2">
    <source>
        <dbReference type="ARBA" id="ARBA00006448"/>
    </source>
</evidence>
<evidence type="ECO:0000256" key="3">
    <source>
        <dbReference type="ARBA" id="ARBA00022475"/>
    </source>
</evidence>
<dbReference type="PANTHER" id="PTHR34582:SF6">
    <property type="entry name" value="UPF0702 TRANSMEMBRANE PROTEIN YCAP"/>
    <property type="match status" value="1"/>
</dbReference>
<dbReference type="EMBL" id="QJVJ01000007">
    <property type="protein sequence ID" value="PYI53316.1"/>
    <property type="molecule type" value="Genomic_DNA"/>
</dbReference>
<evidence type="ECO:0000313" key="10">
    <source>
        <dbReference type="EMBL" id="PYI53316.1"/>
    </source>
</evidence>
<comment type="caution">
    <text evidence="10">The sequence shown here is derived from an EMBL/GenBank/DDBJ whole genome shotgun (WGS) entry which is preliminary data.</text>
</comment>
<feature type="transmembrane region" description="Helical" evidence="8">
    <location>
        <begin position="57"/>
        <end position="80"/>
    </location>
</feature>
<feature type="compositionally biased region" description="Low complexity" evidence="7">
    <location>
        <begin position="155"/>
        <end position="168"/>
    </location>
</feature>
<evidence type="ECO:0000256" key="4">
    <source>
        <dbReference type="ARBA" id="ARBA00022692"/>
    </source>
</evidence>
<dbReference type="Gene3D" id="3.30.240.20">
    <property type="entry name" value="bsu07140 like domains"/>
    <property type="match status" value="2"/>
</dbReference>
<comment type="similarity">
    <text evidence="2">Belongs to the UPF0702 family.</text>
</comment>
<reference evidence="10 11" key="1">
    <citation type="submission" date="2018-05" db="EMBL/GenBank/DDBJ databases">
        <title>Paenibacillus flagellatus sp. nov., isolated from selenium mineral soil.</title>
        <authorList>
            <person name="Dai X."/>
        </authorList>
    </citation>
    <scope>NUCLEOTIDE SEQUENCE [LARGE SCALE GENOMIC DNA]</scope>
    <source>
        <strain evidence="10 11">DXL2</strain>
    </source>
</reference>
<evidence type="ECO:0000256" key="5">
    <source>
        <dbReference type="ARBA" id="ARBA00022989"/>
    </source>
</evidence>
<protein>
    <submittedName>
        <fullName evidence="10">DUF421 domain-containing protein</fullName>
    </submittedName>
</protein>
<evidence type="ECO:0000256" key="6">
    <source>
        <dbReference type="ARBA" id="ARBA00023136"/>
    </source>
</evidence>
<dbReference type="Proteomes" id="UP000247476">
    <property type="component" value="Unassembled WGS sequence"/>
</dbReference>
<name>A0A2V5KV45_9BACL</name>
<dbReference type="RefSeq" id="WP_110841089.1">
    <property type="nucleotide sequence ID" value="NZ_QJVJ01000007.1"/>
</dbReference>
<keyword evidence="6 8" id="KW-0472">Membrane</keyword>
<feature type="transmembrane region" description="Helical" evidence="8">
    <location>
        <begin position="6"/>
        <end position="25"/>
    </location>
</feature>
<keyword evidence="4 8" id="KW-0812">Transmembrane</keyword>
<feature type="domain" description="YetF C-terminal" evidence="9">
    <location>
        <begin position="81"/>
        <end position="220"/>
    </location>
</feature>
<accession>A0A2V5KV45</accession>
<dbReference type="PANTHER" id="PTHR34582">
    <property type="entry name" value="UPF0702 TRANSMEMBRANE PROTEIN YCAP"/>
    <property type="match status" value="1"/>
</dbReference>
<evidence type="ECO:0000256" key="8">
    <source>
        <dbReference type="SAM" id="Phobius"/>
    </source>
</evidence>
<dbReference type="AlphaFoldDB" id="A0A2V5KV45"/>
<keyword evidence="3" id="KW-1003">Cell membrane</keyword>
<dbReference type="Pfam" id="PF04239">
    <property type="entry name" value="DUF421"/>
    <property type="match status" value="1"/>
</dbReference>
<sequence>MELFTIFWRTVLIYFVIFIVIRMMGKREIGKLSVFDLVISIMIAEIAVFIIDDPEMPIVHGILPMITLVFIQIAIALITLKNRTIRLWFDGKPSYLIENGKLNQDEMRKQRYTLDDLIMQLREREVPNLADVEFAVLETSGKLSVIEKEKEKRSGPGSSGPDVSPGVPGFRYEGLPLALIMDGKVQDDSLEKIGKTRFWLKNELQAKGVNDFKDVFFCSIDHRGRLFLDKKKR</sequence>
<organism evidence="10 11">
    <name type="scientific">Paenibacillus flagellatus</name>
    <dbReference type="NCBI Taxonomy" id="2211139"/>
    <lineage>
        <taxon>Bacteria</taxon>
        <taxon>Bacillati</taxon>
        <taxon>Bacillota</taxon>
        <taxon>Bacilli</taxon>
        <taxon>Bacillales</taxon>
        <taxon>Paenibacillaceae</taxon>
        <taxon>Paenibacillus</taxon>
    </lineage>
</organism>
<evidence type="ECO:0000256" key="7">
    <source>
        <dbReference type="SAM" id="MobiDB-lite"/>
    </source>
</evidence>
<feature type="transmembrane region" description="Helical" evidence="8">
    <location>
        <begin position="32"/>
        <end position="51"/>
    </location>
</feature>
<keyword evidence="11" id="KW-1185">Reference proteome</keyword>
<comment type="subcellular location">
    <subcellularLocation>
        <location evidence="1">Cell membrane</location>
        <topology evidence="1">Multi-pass membrane protein</topology>
    </subcellularLocation>
</comment>
<keyword evidence="5 8" id="KW-1133">Transmembrane helix</keyword>
<proteinExistence type="inferred from homology"/>